<keyword evidence="3" id="KW-1185">Reference proteome</keyword>
<sequence>MSHTPDSYFIPSRPEILIQLNKLINDQDIDVDQICKVLKQDIALFSSVLATVNTPYFGLARKITSLEHAVTLLGINRVFTIVRLAALRNSLSTLGPLERFWDTGADVAQICGILARRFPEVNADDAYTLGMLHDCGLPLMMHNFKDYKKFLERIPCDSISGLHLAQLEQYGVSHYDLGFALTKSWNLPETTCEAIRLQPDYKEFVRIKRDDQDEVRTQLCILLIAKEISRKYRTYWRVSKQDIPLISDLEPILNFMGICDYDFFDFRDDILMMLET</sequence>
<feature type="domain" description="HDOD" evidence="1">
    <location>
        <begin position="10"/>
        <end position="201"/>
    </location>
</feature>
<dbReference type="Proteomes" id="UP000640333">
    <property type="component" value="Unassembled WGS sequence"/>
</dbReference>
<dbReference type="EMBL" id="JADEYS010000036">
    <property type="protein sequence ID" value="MBE9399743.1"/>
    <property type="molecule type" value="Genomic_DNA"/>
</dbReference>
<dbReference type="InterPro" id="IPR052340">
    <property type="entry name" value="RNase_Y/CdgJ"/>
</dbReference>
<evidence type="ECO:0000313" key="2">
    <source>
        <dbReference type="EMBL" id="MBE9399743.1"/>
    </source>
</evidence>
<comment type="caution">
    <text evidence="2">The sequence shown here is derived from an EMBL/GenBank/DDBJ whole genome shotgun (WGS) entry which is preliminary data.</text>
</comment>
<dbReference type="PROSITE" id="PS51833">
    <property type="entry name" value="HDOD"/>
    <property type="match status" value="1"/>
</dbReference>
<dbReference type="PANTHER" id="PTHR33525:SF6">
    <property type="entry name" value="HDOD DOMAIN-CONTAINING PROTEIN"/>
    <property type="match status" value="1"/>
</dbReference>
<evidence type="ECO:0000259" key="1">
    <source>
        <dbReference type="PROSITE" id="PS51833"/>
    </source>
</evidence>
<reference evidence="2" key="1">
    <citation type="submission" date="2020-10" db="EMBL/GenBank/DDBJ databases">
        <title>Bacterium isolated from coastal waters sediment.</title>
        <authorList>
            <person name="Chen R.-J."/>
            <person name="Lu D.-C."/>
            <person name="Zhu K.-L."/>
            <person name="Du Z.-J."/>
        </authorList>
    </citation>
    <scope>NUCLEOTIDE SEQUENCE</scope>
    <source>
        <strain evidence="2">N1Y112</strain>
    </source>
</reference>
<protein>
    <submittedName>
        <fullName evidence="2">HDOD domain-containing protein</fullName>
    </submittedName>
</protein>
<organism evidence="2 3">
    <name type="scientific">Pontibacterium sinense</name>
    <dbReference type="NCBI Taxonomy" id="2781979"/>
    <lineage>
        <taxon>Bacteria</taxon>
        <taxon>Pseudomonadati</taxon>
        <taxon>Pseudomonadota</taxon>
        <taxon>Gammaproteobacteria</taxon>
        <taxon>Oceanospirillales</taxon>
        <taxon>Oceanospirillaceae</taxon>
        <taxon>Pontibacterium</taxon>
    </lineage>
</organism>
<dbReference type="Pfam" id="PF08668">
    <property type="entry name" value="HDOD"/>
    <property type="match status" value="1"/>
</dbReference>
<gene>
    <name evidence="2" type="ORF">IOQ59_20965</name>
</gene>
<dbReference type="InterPro" id="IPR013976">
    <property type="entry name" value="HDOD"/>
</dbReference>
<name>A0A8J7FKG4_9GAMM</name>
<proteinExistence type="predicted"/>
<accession>A0A8J7FKG4</accession>
<evidence type="ECO:0000313" key="3">
    <source>
        <dbReference type="Proteomes" id="UP000640333"/>
    </source>
</evidence>
<dbReference type="RefSeq" id="WP_193955437.1">
    <property type="nucleotide sequence ID" value="NZ_JADEYS010000036.1"/>
</dbReference>
<dbReference type="SUPFAM" id="SSF109604">
    <property type="entry name" value="HD-domain/PDEase-like"/>
    <property type="match status" value="1"/>
</dbReference>
<dbReference type="PANTHER" id="PTHR33525">
    <property type="match status" value="1"/>
</dbReference>
<dbReference type="AlphaFoldDB" id="A0A8J7FKG4"/>
<dbReference type="Gene3D" id="1.10.3210.10">
    <property type="entry name" value="Hypothetical protein af1432"/>
    <property type="match status" value="1"/>
</dbReference>